<name>A0A821YWD4_9BILA</name>
<protein>
    <submittedName>
        <fullName evidence="1">Uncharacterized protein</fullName>
    </submittedName>
</protein>
<keyword evidence="2" id="KW-1185">Reference proteome</keyword>
<accession>A0A821YWD4</accession>
<evidence type="ECO:0000313" key="2">
    <source>
        <dbReference type="Proteomes" id="UP000663873"/>
    </source>
</evidence>
<comment type="caution">
    <text evidence="1">The sequence shown here is derived from an EMBL/GenBank/DDBJ whole genome shotgun (WGS) entry which is preliminary data.</text>
</comment>
<proteinExistence type="predicted"/>
<reference evidence="1" key="1">
    <citation type="submission" date="2021-02" db="EMBL/GenBank/DDBJ databases">
        <authorList>
            <person name="Nowell W R."/>
        </authorList>
    </citation>
    <scope>NUCLEOTIDE SEQUENCE</scope>
</reference>
<feature type="non-terminal residue" evidence="1">
    <location>
        <position position="1"/>
    </location>
</feature>
<feature type="non-terminal residue" evidence="1">
    <location>
        <position position="59"/>
    </location>
</feature>
<gene>
    <name evidence="1" type="ORF">UJA718_LOCUS48615</name>
</gene>
<sequence length="59" mass="6525">NFQISEGDPLEFSLAISPNNGDLPHAIRIKLLSKDSLLNLINGRELRLTGIIERDPQDG</sequence>
<dbReference type="EMBL" id="CAJOBP010098223">
    <property type="protein sequence ID" value="CAF4968464.1"/>
    <property type="molecule type" value="Genomic_DNA"/>
</dbReference>
<dbReference type="Proteomes" id="UP000663873">
    <property type="component" value="Unassembled WGS sequence"/>
</dbReference>
<evidence type="ECO:0000313" key="1">
    <source>
        <dbReference type="EMBL" id="CAF4968464.1"/>
    </source>
</evidence>
<organism evidence="1 2">
    <name type="scientific">Rotaria socialis</name>
    <dbReference type="NCBI Taxonomy" id="392032"/>
    <lineage>
        <taxon>Eukaryota</taxon>
        <taxon>Metazoa</taxon>
        <taxon>Spiralia</taxon>
        <taxon>Gnathifera</taxon>
        <taxon>Rotifera</taxon>
        <taxon>Eurotatoria</taxon>
        <taxon>Bdelloidea</taxon>
        <taxon>Philodinida</taxon>
        <taxon>Philodinidae</taxon>
        <taxon>Rotaria</taxon>
    </lineage>
</organism>
<dbReference type="AlphaFoldDB" id="A0A821YWD4"/>